<accession>A0AAD9A0A5</accession>
<gene>
    <name evidence="2" type="ORF">CCHR01_18486</name>
</gene>
<feature type="region of interest" description="Disordered" evidence="1">
    <location>
        <begin position="131"/>
        <end position="159"/>
    </location>
</feature>
<feature type="compositionally biased region" description="Basic and acidic residues" evidence="1">
    <location>
        <begin position="149"/>
        <end position="159"/>
    </location>
</feature>
<sequence length="159" mass="16905">MAKTYPNVSSSRLRACLRSASASASASAFGSSSSLPSQLVTACDASSVHVKLFHRLLYLPHQEMTTVIFTLLCAGMSSPLTSTLPSGSPATINSNYMSNCTGAKIHRALPSFPPPPELLALIWNASAQPDGRPISSFGPSPRLQPLFKSRSEVERDDTP</sequence>
<dbReference type="Proteomes" id="UP001243330">
    <property type="component" value="Unassembled WGS sequence"/>
</dbReference>
<proteinExistence type="predicted"/>
<comment type="caution">
    <text evidence="2">The sequence shown here is derived from an EMBL/GenBank/DDBJ whole genome shotgun (WGS) entry which is preliminary data.</text>
</comment>
<dbReference type="AlphaFoldDB" id="A0AAD9A0A5"/>
<organism evidence="2 3">
    <name type="scientific">Colletotrichum chrysophilum</name>
    <dbReference type="NCBI Taxonomy" id="1836956"/>
    <lineage>
        <taxon>Eukaryota</taxon>
        <taxon>Fungi</taxon>
        <taxon>Dikarya</taxon>
        <taxon>Ascomycota</taxon>
        <taxon>Pezizomycotina</taxon>
        <taxon>Sordariomycetes</taxon>
        <taxon>Hypocreomycetidae</taxon>
        <taxon>Glomerellales</taxon>
        <taxon>Glomerellaceae</taxon>
        <taxon>Colletotrichum</taxon>
        <taxon>Colletotrichum gloeosporioides species complex</taxon>
    </lineage>
</organism>
<dbReference type="EMBL" id="JAQOWY010000751">
    <property type="protein sequence ID" value="KAK1838887.1"/>
    <property type="molecule type" value="Genomic_DNA"/>
</dbReference>
<evidence type="ECO:0000313" key="2">
    <source>
        <dbReference type="EMBL" id="KAK1838887.1"/>
    </source>
</evidence>
<name>A0AAD9A0A5_9PEZI</name>
<evidence type="ECO:0000256" key="1">
    <source>
        <dbReference type="SAM" id="MobiDB-lite"/>
    </source>
</evidence>
<keyword evidence="3" id="KW-1185">Reference proteome</keyword>
<protein>
    <submittedName>
        <fullName evidence="2">Uncharacterized protein</fullName>
    </submittedName>
</protein>
<evidence type="ECO:0000313" key="3">
    <source>
        <dbReference type="Proteomes" id="UP001243330"/>
    </source>
</evidence>
<reference evidence="2" key="1">
    <citation type="submission" date="2023-01" db="EMBL/GenBank/DDBJ databases">
        <title>Colletotrichum chrysophilum M932 genome sequence.</title>
        <authorList>
            <person name="Baroncelli R."/>
        </authorList>
    </citation>
    <scope>NUCLEOTIDE SEQUENCE</scope>
    <source>
        <strain evidence="2">M932</strain>
    </source>
</reference>